<evidence type="ECO:0000313" key="8">
    <source>
        <dbReference type="Proteomes" id="UP000515349"/>
    </source>
</evidence>
<dbReference type="InterPro" id="IPR016035">
    <property type="entry name" value="Acyl_Trfase/lysoPLipase"/>
</dbReference>
<feature type="short sequence motif" description="GXSXG" evidence="4">
    <location>
        <begin position="53"/>
        <end position="57"/>
    </location>
</feature>
<evidence type="ECO:0000256" key="2">
    <source>
        <dbReference type="ARBA" id="ARBA00022963"/>
    </source>
</evidence>
<feature type="active site" description="Proton acceptor" evidence="4">
    <location>
        <position position="169"/>
    </location>
</feature>
<name>A0A7D7QYN9_9FLAO</name>
<dbReference type="RefSeq" id="WP_181886262.1">
    <property type="nucleotide sequence ID" value="NZ_CP059472.1"/>
</dbReference>
<keyword evidence="9" id="KW-1185">Reference proteome</keyword>
<dbReference type="GO" id="GO:0016787">
    <property type="term" value="F:hydrolase activity"/>
    <property type="evidence" value="ECO:0007669"/>
    <property type="project" value="UniProtKB-UniRule"/>
</dbReference>
<evidence type="ECO:0000259" key="5">
    <source>
        <dbReference type="PROSITE" id="PS51635"/>
    </source>
</evidence>
<organism evidence="7 8">
    <name type="scientific">Marnyiella aurantia</name>
    <dbReference type="NCBI Taxonomy" id="2758037"/>
    <lineage>
        <taxon>Bacteria</taxon>
        <taxon>Pseudomonadati</taxon>
        <taxon>Bacteroidota</taxon>
        <taxon>Flavobacteriia</taxon>
        <taxon>Flavobacteriales</taxon>
        <taxon>Weeksellaceae</taxon>
        <taxon>Marnyiella</taxon>
    </lineage>
</organism>
<evidence type="ECO:0000256" key="1">
    <source>
        <dbReference type="ARBA" id="ARBA00022801"/>
    </source>
</evidence>
<dbReference type="Gene3D" id="3.40.1090.10">
    <property type="entry name" value="Cytosolic phospholipase A2 catalytic domain"/>
    <property type="match status" value="1"/>
</dbReference>
<feature type="domain" description="PNPLA" evidence="5">
    <location>
        <begin position="22"/>
        <end position="182"/>
    </location>
</feature>
<dbReference type="EMBL" id="JACEUX010000001">
    <property type="protein sequence ID" value="MBA5246165.1"/>
    <property type="molecule type" value="Genomic_DNA"/>
</dbReference>
<keyword evidence="3 4" id="KW-0443">Lipid metabolism</keyword>
<evidence type="ECO:0000313" key="7">
    <source>
        <dbReference type="EMBL" id="QMS98451.1"/>
    </source>
</evidence>
<dbReference type="InterPro" id="IPR050301">
    <property type="entry name" value="NTE"/>
</dbReference>
<dbReference type="SUPFAM" id="SSF52151">
    <property type="entry name" value="FabD/lysophospholipase-like"/>
    <property type="match status" value="1"/>
</dbReference>
<dbReference type="AlphaFoldDB" id="A0A7D7QYN9"/>
<reference evidence="6" key="3">
    <citation type="submission" date="2020-07" db="EMBL/GenBank/DDBJ databases">
        <authorList>
            <person name="Yang C."/>
        </authorList>
    </citation>
    <scope>NUCLEOTIDE SEQUENCE</scope>
    <source>
        <strain evidence="6">Cx-624</strain>
    </source>
</reference>
<dbReference type="Proteomes" id="UP000515349">
    <property type="component" value="Chromosome"/>
</dbReference>
<dbReference type="EMBL" id="CP059472">
    <property type="protein sequence ID" value="QMS98451.1"/>
    <property type="molecule type" value="Genomic_DNA"/>
</dbReference>
<feature type="active site" description="Nucleophile" evidence="4">
    <location>
        <position position="55"/>
    </location>
</feature>
<dbReference type="GO" id="GO:0016042">
    <property type="term" value="P:lipid catabolic process"/>
    <property type="evidence" value="ECO:0007669"/>
    <property type="project" value="UniProtKB-UniRule"/>
</dbReference>
<feature type="short sequence motif" description="DGA/G" evidence="4">
    <location>
        <begin position="169"/>
        <end position="171"/>
    </location>
</feature>
<feature type="short sequence motif" description="GXGXXG" evidence="4">
    <location>
        <begin position="26"/>
        <end position="31"/>
    </location>
</feature>
<evidence type="ECO:0000256" key="3">
    <source>
        <dbReference type="ARBA" id="ARBA00023098"/>
    </source>
</evidence>
<dbReference type="KEGG" id="cbau:H1R16_00085"/>
<dbReference type="Pfam" id="PF01734">
    <property type="entry name" value="Patatin"/>
    <property type="match status" value="1"/>
</dbReference>
<sequence>MTELFSFFNSEKRKKSYRDVSLVLSGGGARGFGHIGVIEVLVEKGFHIHSITGTSMGALVGGLYAMGKMEDFKKWVTNMGKLQALDLIDLSIRRRGLLKGNRVFRKMKALFPTANIEDLEIGFSAIATQLYAKKSVCINRGDIYDAIRASVAIPTIFSPVEIDGDVYVDGGVLNNIPVEYAKRKKRDLLIVVDVNAFVEFEGAKNAVMDLGSNLNVLSHSLSLLIETNARNSLTAFPPDILIQLSRESCSMHDFFKVKQQIEYGRQCAEKAINEFLKVE</sequence>
<dbReference type="PANTHER" id="PTHR14226:SF76">
    <property type="entry name" value="NTE FAMILY PROTEIN RSSA"/>
    <property type="match status" value="1"/>
</dbReference>
<evidence type="ECO:0000313" key="6">
    <source>
        <dbReference type="EMBL" id="MBA5246165.1"/>
    </source>
</evidence>
<dbReference type="CDD" id="cd07205">
    <property type="entry name" value="Pat_PNPLA6_PNPLA7_NTE1_like"/>
    <property type="match status" value="1"/>
</dbReference>
<gene>
    <name evidence="7" type="ORF">H1R16_00085</name>
    <name evidence="6" type="ORF">H2507_03190</name>
</gene>
<dbReference type="Proteomes" id="UP000539710">
    <property type="component" value="Unassembled WGS sequence"/>
</dbReference>
<accession>A0A7D7QYN9</accession>
<keyword evidence="1 4" id="KW-0378">Hydrolase</keyword>
<reference evidence="9" key="2">
    <citation type="submission" date="2020-07" db="EMBL/GenBank/DDBJ databases">
        <title>Flavobacterium sp. xlx-214.</title>
        <authorList>
            <person name="Yang C."/>
        </authorList>
    </citation>
    <scope>NUCLEOTIDE SEQUENCE [LARGE SCALE GENOMIC DNA]</scope>
    <source>
        <strain evidence="9">CX-624</strain>
    </source>
</reference>
<reference evidence="7 8" key="1">
    <citation type="submission" date="2020-07" db="EMBL/GenBank/DDBJ databases">
        <title>Chryseobacterium sp.cx-624.</title>
        <authorList>
            <person name="Yang C."/>
        </authorList>
    </citation>
    <scope>NUCLEOTIDE SEQUENCE [LARGE SCALE GENOMIC DNA]</scope>
    <source>
        <strain evidence="8">cx-624</strain>
        <strain evidence="7">Cx-624</strain>
    </source>
</reference>
<dbReference type="PROSITE" id="PS51635">
    <property type="entry name" value="PNPLA"/>
    <property type="match status" value="1"/>
</dbReference>
<evidence type="ECO:0000313" key="9">
    <source>
        <dbReference type="Proteomes" id="UP000539710"/>
    </source>
</evidence>
<evidence type="ECO:0000256" key="4">
    <source>
        <dbReference type="PROSITE-ProRule" id="PRU01161"/>
    </source>
</evidence>
<dbReference type="PANTHER" id="PTHR14226">
    <property type="entry name" value="NEUROPATHY TARGET ESTERASE/SWISS CHEESE D.MELANOGASTER"/>
    <property type="match status" value="1"/>
</dbReference>
<protein>
    <submittedName>
        <fullName evidence="7">Patatin-like phospholipase family protein</fullName>
    </submittedName>
</protein>
<keyword evidence="2 4" id="KW-0442">Lipid degradation</keyword>
<dbReference type="InterPro" id="IPR002641">
    <property type="entry name" value="PNPLA_dom"/>
</dbReference>
<proteinExistence type="predicted"/>